<dbReference type="Gene3D" id="3.40.50.1820">
    <property type="entry name" value="alpha/beta hydrolase"/>
    <property type="match status" value="1"/>
</dbReference>
<dbReference type="InterPro" id="IPR022742">
    <property type="entry name" value="Hydrolase_4"/>
</dbReference>
<evidence type="ECO:0000313" key="4">
    <source>
        <dbReference type="Proteomes" id="UP000630142"/>
    </source>
</evidence>
<evidence type="ECO:0000259" key="2">
    <source>
        <dbReference type="Pfam" id="PF12146"/>
    </source>
</evidence>
<evidence type="ECO:0000313" key="3">
    <source>
        <dbReference type="EMBL" id="GHD17100.1"/>
    </source>
</evidence>
<evidence type="ECO:0000256" key="1">
    <source>
        <dbReference type="ARBA" id="ARBA00022801"/>
    </source>
</evidence>
<comment type="caution">
    <text evidence="3">The sequence shown here is derived from an EMBL/GenBank/DDBJ whole genome shotgun (WGS) entry which is preliminary data.</text>
</comment>
<sequence length="266" mass="28735">MGETGEMAAATGEVAGRLDVGDVSIAYRHAKGAAPGLMWLGGYRSDMTGTKAEVLAAYAAEQGLQFTRHDYSGHGASGGAFADGTISLWLEQSLAVMDQITEGPQILVGSSMGGWIALRMVQEMNKRGDKGRIAGLLLIAPAPDFTAELMQPLLTKKQKQQIETLGYLEEVSQYSDQPNIYTRALFEDGERNRVLTGLIDTHCPVTILQGMADPDVPHSHALKLVEHLPADNVTLSLIPDGDHRLSRPQDLDLITRSVSSLVEQVR</sequence>
<dbReference type="Proteomes" id="UP000630142">
    <property type="component" value="Unassembled WGS sequence"/>
</dbReference>
<dbReference type="RefSeq" id="WP_244641459.1">
    <property type="nucleotide sequence ID" value="NZ_BMZQ01000002.1"/>
</dbReference>
<dbReference type="SUPFAM" id="SSF53474">
    <property type="entry name" value="alpha/beta-Hydrolases"/>
    <property type="match status" value="1"/>
</dbReference>
<keyword evidence="4" id="KW-1185">Reference proteome</keyword>
<name>A0A8J3GLD9_9HYPH</name>
<organism evidence="3 4">
    <name type="scientific">Tianweitania populi</name>
    <dbReference type="NCBI Taxonomy" id="1607949"/>
    <lineage>
        <taxon>Bacteria</taxon>
        <taxon>Pseudomonadati</taxon>
        <taxon>Pseudomonadota</taxon>
        <taxon>Alphaproteobacteria</taxon>
        <taxon>Hyphomicrobiales</taxon>
        <taxon>Phyllobacteriaceae</taxon>
        <taxon>Tianweitania</taxon>
    </lineage>
</organism>
<dbReference type="InterPro" id="IPR052382">
    <property type="entry name" value="ABHD10_acyl-thioesterase"/>
</dbReference>
<dbReference type="GO" id="GO:0016787">
    <property type="term" value="F:hydrolase activity"/>
    <property type="evidence" value="ECO:0007669"/>
    <property type="project" value="UniProtKB-KW"/>
</dbReference>
<proteinExistence type="predicted"/>
<reference evidence="3" key="2">
    <citation type="submission" date="2020-09" db="EMBL/GenBank/DDBJ databases">
        <authorList>
            <person name="Sun Q."/>
            <person name="Kim S."/>
        </authorList>
    </citation>
    <scope>NUCLEOTIDE SEQUENCE</scope>
    <source>
        <strain evidence="3">KCTC 42249</strain>
    </source>
</reference>
<keyword evidence="1 3" id="KW-0378">Hydrolase</keyword>
<feature type="domain" description="Serine aminopeptidase S33" evidence="2">
    <location>
        <begin position="53"/>
        <end position="155"/>
    </location>
</feature>
<dbReference type="PANTHER" id="PTHR16138:SF7">
    <property type="entry name" value="PALMITOYL-PROTEIN THIOESTERASE ABHD10, MITOCHONDRIAL"/>
    <property type="match status" value="1"/>
</dbReference>
<accession>A0A8J3GLD9</accession>
<dbReference type="AlphaFoldDB" id="A0A8J3GLD9"/>
<dbReference type="EMBL" id="BMZQ01000002">
    <property type="protein sequence ID" value="GHD17100.1"/>
    <property type="molecule type" value="Genomic_DNA"/>
</dbReference>
<dbReference type="Pfam" id="PF12146">
    <property type="entry name" value="Hydrolase_4"/>
    <property type="match status" value="1"/>
</dbReference>
<dbReference type="InterPro" id="IPR029058">
    <property type="entry name" value="AB_hydrolase_fold"/>
</dbReference>
<protein>
    <submittedName>
        <fullName evidence="3">2-hydroxymuconic semialdehyde hydrolase</fullName>
    </submittedName>
</protein>
<dbReference type="PANTHER" id="PTHR16138">
    <property type="entry name" value="MYCOPHENOLIC ACID ACYL-GLUCURONIDE ESTERASE, MITOCHONDRIAL"/>
    <property type="match status" value="1"/>
</dbReference>
<reference evidence="3" key="1">
    <citation type="journal article" date="2014" name="Int. J. Syst. Evol. Microbiol.">
        <title>Complete genome sequence of Corynebacterium casei LMG S-19264T (=DSM 44701T), isolated from a smear-ripened cheese.</title>
        <authorList>
            <consortium name="US DOE Joint Genome Institute (JGI-PGF)"/>
            <person name="Walter F."/>
            <person name="Albersmeier A."/>
            <person name="Kalinowski J."/>
            <person name="Ruckert C."/>
        </authorList>
    </citation>
    <scope>NUCLEOTIDE SEQUENCE</scope>
    <source>
        <strain evidence="3">KCTC 42249</strain>
    </source>
</reference>
<gene>
    <name evidence="3" type="ORF">GCM10016234_25920</name>
</gene>